<keyword evidence="4" id="KW-1185">Reference proteome</keyword>
<dbReference type="InterPro" id="IPR020936">
    <property type="entry name" value="TrhO"/>
</dbReference>
<accession>A0ABD2UYL9</accession>
<dbReference type="Proteomes" id="UP001627284">
    <property type="component" value="Unassembled WGS sequence"/>
</dbReference>
<name>A0ABD2UYL9_9SOLN</name>
<dbReference type="Pfam" id="PF00581">
    <property type="entry name" value="Rhodanese"/>
    <property type="match status" value="1"/>
</dbReference>
<dbReference type="EMBL" id="JBJKTR010000003">
    <property type="protein sequence ID" value="KAL3373276.1"/>
    <property type="molecule type" value="Genomic_DNA"/>
</dbReference>
<dbReference type="PANTHER" id="PTHR43268">
    <property type="entry name" value="THIOSULFATE SULFURTRANSFERASE/RHODANESE-LIKE DOMAIN-CONTAINING PROTEIN 2"/>
    <property type="match status" value="1"/>
</dbReference>
<protein>
    <recommendedName>
        <fullName evidence="2">Rhodanese domain-containing protein</fullName>
    </recommendedName>
</protein>
<dbReference type="CDD" id="cd01518">
    <property type="entry name" value="RHOD_YceA"/>
    <property type="match status" value="1"/>
</dbReference>
<feature type="domain" description="Rhodanese" evidence="2">
    <location>
        <begin position="263"/>
        <end position="382"/>
    </location>
</feature>
<dbReference type="InterPro" id="IPR040503">
    <property type="entry name" value="TRHO_N"/>
</dbReference>
<dbReference type="InterPro" id="IPR001763">
    <property type="entry name" value="Rhodanese-like_dom"/>
</dbReference>
<dbReference type="Gene3D" id="3.30.70.100">
    <property type="match status" value="1"/>
</dbReference>
<dbReference type="Pfam" id="PF17773">
    <property type="entry name" value="UPF0176_N"/>
    <property type="match status" value="1"/>
</dbReference>
<dbReference type="PROSITE" id="PS50206">
    <property type="entry name" value="RHODANESE_3"/>
    <property type="match status" value="1"/>
</dbReference>
<feature type="non-terminal residue" evidence="3">
    <location>
        <position position="1"/>
    </location>
</feature>
<reference evidence="3 4" key="1">
    <citation type="submission" date="2024-05" db="EMBL/GenBank/DDBJ databases">
        <title>De novo assembly of an allotetraploid wild potato.</title>
        <authorList>
            <person name="Hosaka A.J."/>
        </authorList>
    </citation>
    <scope>NUCLEOTIDE SEQUENCE [LARGE SCALE GENOMIC DNA]</scope>
    <source>
        <tissue evidence="3">Young leaves</tissue>
    </source>
</reference>
<dbReference type="HAMAP" id="MF_00469">
    <property type="entry name" value="TrhO"/>
    <property type="match status" value="1"/>
</dbReference>
<dbReference type="AlphaFoldDB" id="A0ABD2UYL9"/>
<dbReference type="Gene3D" id="3.40.250.10">
    <property type="entry name" value="Rhodanese-like domain"/>
    <property type="match status" value="1"/>
</dbReference>
<dbReference type="PANTHER" id="PTHR43268:SF3">
    <property type="entry name" value="RHODANESE-LIKE DOMAIN-CONTAINING PROTEIN 7-RELATED"/>
    <property type="match status" value="1"/>
</dbReference>
<dbReference type="SUPFAM" id="SSF52821">
    <property type="entry name" value="Rhodanese/Cell cycle control phosphatase"/>
    <property type="match status" value="1"/>
</dbReference>
<dbReference type="SMART" id="SM00450">
    <property type="entry name" value="RHOD"/>
    <property type="match status" value="1"/>
</dbReference>
<feature type="region of interest" description="Disordered" evidence="1">
    <location>
        <begin position="198"/>
        <end position="217"/>
    </location>
</feature>
<gene>
    <name evidence="3" type="ORF">AABB24_005336</name>
</gene>
<dbReference type="InterPro" id="IPR036873">
    <property type="entry name" value="Rhodanese-like_dom_sf"/>
</dbReference>
<evidence type="ECO:0000256" key="1">
    <source>
        <dbReference type="SAM" id="MobiDB-lite"/>
    </source>
</evidence>
<proteinExistence type="inferred from homology"/>
<comment type="caution">
    <text evidence="3">The sequence shown here is derived from an EMBL/GenBank/DDBJ whole genome shotgun (WGS) entry which is preliminary data.</text>
</comment>
<evidence type="ECO:0000313" key="3">
    <source>
        <dbReference type="EMBL" id="KAL3373276.1"/>
    </source>
</evidence>
<evidence type="ECO:0000313" key="4">
    <source>
        <dbReference type="Proteomes" id="UP001627284"/>
    </source>
</evidence>
<sequence length="487" mass="53411">GVLASVLYMSQCGLILCLPYTRSASLAALRMLSSSTAFSPNPNLPISSLHCTMKATSELPTNAPNFPFFSNPKITITNLPQNLAPSNCFSATGATNPVPILKANASRNEEVEGSGLSSESQLVVVSFYKFADFPDHADLRKPLKELCEKLRVSGGIILAPEGINGSICGTRDSVETVLAFIQSDERLKGLRLVESPVSPEEEALHHGHTSSSPLAAGEDAPFRWDHVRVKLKKEIVTLGKPSVSPIERVGKYIKPTEWNALISDPDVVVIDVRNDYEIRVGKFKGAVDPCTTAFRDFPSWVEDRFKLADSGDKFESSGSVGASDKLTKENGNKKVPRVAMYCTGGIRCEKASSFLLAKGFDEVYHLEGGILRYLEEVPKTESLWEGECFVFDKRVSVEHGLVQGTFKLCYGCKKPVSDADMESPEWEYAVSCPYCFASKSEEEKERARARQRQFEKWGIIGGPDKGSRPAKTVDINVNSATQMSKSF</sequence>
<organism evidence="3 4">
    <name type="scientific">Solanum stoloniferum</name>
    <dbReference type="NCBI Taxonomy" id="62892"/>
    <lineage>
        <taxon>Eukaryota</taxon>
        <taxon>Viridiplantae</taxon>
        <taxon>Streptophyta</taxon>
        <taxon>Embryophyta</taxon>
        <taxon>Tracheophyta</taxon>
        <taxon>Spermatophyta</taxon>
        <taxon>Magnoliopsida</taxon>
        <taxon>eudicotyledons</taxon>
        <taxon>Gunneridae</taxon>
        <taxon>Pentapetalae</taxon>
        <taxon>asterids</taxon>
        <taxon>lamiids</taxon>
        <taxon>Solanales</taxon>
        <taxon>Solanaceae</taxon>
        <taxon>Solanoideae</taxon>
        <taxon>Solaneae</taxon>
        <taxon>Solanum</taxon>
    </lineage>
</organism>
<evidence type="ECO:0000259" key="2">
    <source>
        <dbReference type="PROSITE" id="PS50206"/>
    </source>
</evidence>